<evidence type="ECO:0000256" key="1">
    <source>
        <dbReference type="ARBA" id="ARBA00022786"/>
    </source>
</evidence>
<dbReference type="AlphaFoldDB" id="A0AAV8SVL6"/>
<sequence length="73" mass="8690">MIVVLNARFETKVRVECQQNTTIKELKEKAKMETGTPVEKMKIRKWWTTLDDDKTLRYYRIGDGDGLDLYTYN</sequence>
<feature type="domain" description="Ubiquitin-like" evidence="2">
    <location>
        <begin position="1"/>
        <end position="73"/>
    </location>
</feature>
<dbReference type="Gene3D" id="3.10.20.90">
    <property type="entry name" value="Phosphatidylinositol 3-kinase Catalytic Subunit, Chain A, domain 1"/>
    <property type="match status" value="1"/>
</dbReference>
<accession>A0AAV8SVL6</accession>
<proteinExistence type="predicted"/>
<dbReference type="Proteomes" id="UP001159364">
    <property type="component" value="Linkage Group LG09"/>
</dbReference>
<dbReference type="PANTHER" id="PTHR13042">
    <property type="entry name" value="UBIQUITIN-LIKE PROTEIN 5"/>
    <property type="match status" value="1"/>
</dbReference>
<evidence type="ECO:0000313" key="4">
    <source>
        <dbReference type="Proteomes" id="UP001159364"/>
    </source>
</evidence>
<protein>
    <recommendedName>
        <fullName evidence="2">Ubiquitin-like domain-containing protein</fullName>
    </recommendedName>
</protein>
<dbReference type="SUPFAM" id="SSF54236">
    <property type="entry name" value="Ubiquitin-like"/>
    <property type="match status" value="1"/>
</dbReference>
<dbReference type="InterPro" id="IPR000626">
    <property type="entry name" value="Ubiquitin-like_dom"/>
</dbReference>
<dbReference type="PROSITE" id="PS50053">
    <property type="entry name" value="UBIQUITIN_2"/>
    <property type="match status" value="1"/>
</dbReference>
<gene>
    <name evidence="3" type="ORF">K2173_024515</name>
</gene>
<comment type="caution">
    <text evidence="3">The sequence shown here is derived from an EMBL/GenBank/DDBJ whole genome shotgun (WGS) entry which is preliminary data.</text>
</comment>
<evidence type="ECO:0000259" key="2">
    <source>
        <dbReference type="PROSITE" id="PS50053"/>
    </source>
</evidence>
<dbReference type="InterPro" id="IPR039732">
    <property type="entry name" value="Hub1/Ubl5"/>
</dbReference>
<organism evidence="3 4">
    <name type="scientific">Erythroxylum novogranatense</name>
    <dbReference type="NCBI Taxonomy" id="1862640"/>
    <lineage>
        <taxon>Eukaryota</taxon>
        <taxon>Viridiplantae</taxon>
        <taxon>Streptophyta</taxon>
        <taxon>Embryophyta</taxon>
        <taxon>Tracheophyta</taxon>
        <taxon>Spermatophyta</taxon>
        <taxon>Magnoliopsida</taxon>
        <taxon>eudicotyledons</taxon>
        <taxon>Gunneridae</taxon>
        <taxon>Pentapetalae</taxon>
        <taxon>rosids</taxon>
        <taxon>fabids</taxon>
        <taxon>Malpighiales</taxon>
        <taxon>Erythroxylaceae</taxon>
        <taxon>Erythroxylum</taxon>
    </lineage>
</organism>
<name>A0AAV8SVL6_9ROSI</name>
<reference evidence="3 4" key="1">
    <citation type="submission" date="2021-09" db="EMBL/GenBank/DDBJ databases">
        <title>Genomic insights and catalytic innovation underlie evolution of tropane alkaloids biosynthesis.</title>
        <authorList>
            <person name="Wang Y.-J."/>
            <person name="Tian T."/>
            <person name="Huang J.-P."/>
            <person name="Huang S.-X."/>
        </authorList>
    </citation>
    <scope>NUCLEOTIDE SEQUENCE [LARGE SCALE GENOMIC DNA]</scope>
    <source>
        <strain evidence="3">KIB-2018</strain>
        <tissue evidence="3">Leaf</tissue>
    </source>
</reference>
<dbReference type="EMBL" id="JAIWQS010000009">
    <property type="protein sequence ID" value="KAJ8755970.1"/>
    <property type="molecule type" value="Genomic_DNA"/>
</dbReference>
<evidence type="ECO:0000313" key="3">
    <source>
        <dbReference type="EMBL" id="KAJ8755970.1"/>
    </source>
</evidence>
<keyword evidence="1" id="KW-0833">Ubl conjugation pathway</keyword>
<dbReference type="Pfam" id="PF00240">
    <property type="entry name" value="ubiquitin"/>
    <property type="match status" value="1"/>
</dbReference>
<keyword evidence="4" id="KW-1185">Reference proteome</keyword>
<dbReference type="InterPro" id="IPR029071">
    <property type="entry name" value="Ubiquitin-like_domsf"/>
</dbReference>